<accession>L8X563</accession>
<evidence type="ECO:0000313" key="2">
    <source>
        <dbReference type="Proteomes" id="UP000011668"/>
    </source>
</evidence>
<sequence length="73" mass="8151">MYLYFPPGLFTLALGARTLFSSSHLISSPSSPTPSLCVRVSYLVKSYPHPIPLRSDVLSLPHHTVARKRPKFI</sequence>
<organism evidence="1 2">
    <name type="scientific">Thanatephorus cucumeris (strain AG1-IA)</name>
    <name type="common">Rice sheath blight fungus</name>
    <name type="synonym">Rhizoctonia solani</name>
    <dbReference type="NCBI Taxonomy" id="983506"/>
    <lineage>
        <taxon>Eukaryota</taxon>
        <taxon>Fungi</taxon>
        <taxon>Dikarya</taxon>
        <taxon>Basidiomycota</taxon>
        <taxon>Agaricomycotina</taxon>
        <taxon>Agaricomycetes</taxon>
        <taxon>Cantharellales</taxon>
        <taxon>Ceratobasidiaceae</taxon>
        <taxon>Rhizoctonia</taxon>
        <taxon>Rhizoctonia solani AG-1</taxon>
    </lineage>
</organism>
<dbReference type="AlphaFoldDB" id="L8X563"/>
<comment type="caution">
    <text evidence="1">The sequence shown here is derived from an EMBL/GenBank/DDBJ whole genome shotgun (WGS) entry which is preliminary data.</text>
</comment>
<dbReference type="EMBL" id="AFRT01000102">
    <property type="protein sequence ID" value="ELU45325.1"/>
    <property type="molecule type" value="Genomic_DNA"/>
</dbReference>
<evidence type="ECO:0000313" key="1">
    <source>
        <dbReference type="EMBL" id="ELU45325.1"/>
    </source>
</evidence>
<proteinExistence type="predicted"/>
<dbReference type="HOGENOM" id="CLU_2706501_0_0_1"/>
<keyword evidence="2" id="KW-1185">Reference proteome</keyword>
<gene>
    <name evidence="1" type="ORF">AG1IA_00648</name>
</gene>
<dbReference type="Proteomes" id="UP000011668">
    <property type="component" value="Unassembled WGS sequence"/>
</dbReference>
<name>L8X563_THACA</name>
<reference evidence="1 2" key="1">
    <citation type="journal article" date="2013" name="Nat. Commun.">
        <title>The evolution and pathogenic mechanisms of the rice sheath blight pathogen.</title>
        <authorList>
            <person name="Zheng A."/>
            <person name="Lin R."/>
            <person name="Xu L."/>
            <person name="Qin P."/>
            <person name="Tang C."/>
            <person name="Ai P."/>
            <person name="Zhang D."/>
            <person name="Liu Y."/>
            <person name="Sun Z."/>
            <person name="Feng H."/>
            <person name="Wang Y."/>
            <person name="Chen Y."/>
            <person name="Liang X."/>
            <person name="Fu R."/>
            <person name="Li Q."/>
            <person name="Zhang J."/>
            <person name="Yu X."/>
            <person name="Xie Z."/>
            <person name="Ding L."/>
            <person name="Guan P."/>
            <person name="Tang J."/>
            <person name="Liang Y."/>
            <person name="Wang S."/>
            <person name="Deng Q."/>
            <person name="Li S."/>
            <person name="Zhu J."/>
            <person name="Wang L."/>
            <person name="Liu H."/>
            <person name="Li P."/>
        </authorList>
    </citation>
    <scope>NUCLEOTIDE SEQUENCE [LARGE SCALE GENOMIC DNA]</scope>
    <source>
        <strain evidence="2">AG-1 IA</strain>
    </source>
</reference>
<protein>
    <submittedName>
        <fullName evidence="1">Uncharacterized protein</fullName>
    </submittedName>
</protein>